<evidence type="ECO:0000256" key="4">
    <source>
        <dbReference type="ARBA" id="ARBA00022692"/>
    </source>
</evidence>
<evidence type="ECO:0000256" key="1">
    <source>
        <dbReference type="ARBA" id="ARBA00004651"/>
    </source>
</evidence>
<accession>A0AA38IH36</accession>
<dbReference type="PANTHER" id="PTHR21137:SF35">
    <property type="entry name" value="ODORANT RECEPTOR 19A-RELATED"/>
    <property type="match status" value="1"/>
</dbReference>
<dbReference type="PANTHER" id="PTHR21137">
    <property type="entry name" value="ODORANT RECEPTOR"/>
    <property type="match status" value="1"/>
</dbReference>
<keyword evidence="9" id="KW-0807">Transducer</keyword>
<proteinExistence type="predicted"/>
<keyword evidence="12" id="KW-1185">Reference proteome</keyword>
<evidence type="ECO:0000313" key="12">
    <source>
        <dbReference type="Proteomes" id="UP001168821"/>
    </source>
</evidence>
<keyword evidence="8" id="KW-0675">Receptor</keyword>
<evidence type="ECO:0000256" key="3">
    <source>
        <dbReference type="ARBA" id="ARBA00022606"/>
    </source>
</evidence>
<keyword evidence="5" id="KW-0552">Olfaction</keyword>
<name>A0AA38IH36_9CUCU</name>
<organism evidence="11 12">
    <name type="scientific">Zophobas morio</name>
    <dbReference type="NCBI Taxonomy" id="2755281"/>
    <lineage>
        <taxon>Eukaryota</taxon>
        <taxon>Metazoa</taxon>
        <taxon>Ecdysozoa</taxon>
        <taxon>Arthropoda</taxon>
        <taxon>Hexapoda</taxon>
        <taxon>Insecta</taxon>
        <taxon>Pterygota</taxon>
        <taxon>Neoptera</taxon>
        <taxon>Endopterygota</taxon>
        <taxon>Coleoptera</taxon>
        <taxon>Polyphaga</taxon>
        <taxon>Cucujiformia</taxon>
        <taxon>Tenebrionidae</taxon>
        <taxon>Zophobas</taxon>
    </lineage>
</organism>
<comment type="subcellular location">
    <subcellularLocation>
        <location evidence="1">Cell membrane</location>
        <topology evidence="1">Multi-pass membrane protein</topology>
    </subcellularLocation>
</comment>
<dbReference type="AlphaFoldDB" id="A0AA38IH36"/>
<comment type="caution">
    <text evidence="11">The sequence shown here is derived from an EMBL/GenBank/DDBJ whole genome shotgun (WGS) entry which is preliminary data.</text>
</comment>
<feature type="transmembrane region" description="Helical" evidence="10">
    <location>
        <begin position="76"/>
        <end position="95"/>
    </location>
</feature>
<feature type="transmembrane region" description="Helical" evidence="10">
    <location>
        <begin position="115"/>
        <end position="138"/>
    </location>
</feature>
<evidence type="ECO:0000256" key="5">
    <source>
        <dbReference type="ARBA" id="ARBA00022725"/>
    </source>
</evidence>
<dbReference type="EMBL" id="JALNTZ010000004">
    <property type="protein sequence ID" value="KAJ3656627.1"/>
    <property type="molecule type" value="Genomic_DNA"/>
</dbReference>
<evidence type="ECO:0000256" key="10">
    <source>
        <dbReference type="SAM" id="Phobius"/>
    </source>
</evidence>
<dbReference type="GO" id="GO:0007165">
    <property type="term" value="P:signal transduction"/>
    <property type="evidence" value="ECO:0007669"/>
    <property type="project" value="UniProtKB-KW"/>
</dbReference>
<evidence type="ECO:0000256" key="9">
    <source>
        <dbReference type="ARBA" id="ARBA00023224"/>
    </source>
</evidence>
<keyword evidence="3" id="KW-0716">Sensory transduction</keyword>
<dbReference type="GO" id="GO:0005549">
    <property type="term" value="F:odorant binding"/>
    <property type="evidence" value="ECO:0007669"/>
    <property type="project" value="InterPro"/>
</dbReference>
<protein>
    <recommendedName>
        <fullName evidence="13">Odorant receptor</fullName>
    </recommendedName>
</protein>
<evidence type="ECO:0000256" key="2">
    <source>
        <dbReference type="ARBA" id="ARBA00022475"/>
    </source>
</evidence>
<dbReference type="InterPro" id="IPR004117">
    <property type="entry name" value="7tm6_olfct_rcpt"/>
</dbReference>
<evidence type="ECO:0000313" key="11">
    <source>
        <dbReference type="EMBL" id="KAJ3656627.1"/>
    </source>
</evidence>
<keyword evidence="4 10" id="KW-0812">Transmembrane</keyword>
<evidence type="ECO:0000256" key="8">
    <source>
        <dbReference type="ARBA" id="ARBA00023170"/>
    </source>
</evidence>
<dbReference type="Pfam" id="PF02949">
    <property type="entry name" value="7tm_6"/>
    <property type="match status" value="1"/>
</dbReference>
<gene>
    <name evidence="11" type="ORF">Zmor_015687</name>
</gene>
<dbReference type="Proteomes" id="UP001168821">
    <property type="component" value="Unassembled WGS sequence"/>
</dbReference>
<dbReference type="GO" id="GO:0004984">
    <property type="term" value="F:olfactory receptor activity"/>
    <property type="evidence" value="ECO:0007669"/>
    <property type="project" value="InterPro"/>
</dbReference>
<evidence type="ECO:0000256" key="7">
    <source>
        <dbReference type="ARBA" id="ARBA00023136"/>
    </source>
</evidence>
<evidence type="ECO:0008006" key="13">
    <source>
        <dbReference type="Google" id="ProtNLM"/>
    </source>
</evidence>
<keyword evidence="2" id="KW-1003">Cell membrane</keyword>
<keyword evidence="6 10" id="KW-1133">Transmembrane helix</keyword>
<evidence type="ECO:0000256" key="6">
    <source>
        <dbReference type="ARBA" id="ARBA00022989"/>
    </source>
</evidence>
<sequence>MYLLLEDMDIDKISDNAFLAVQMICKIVKFLPFITKSDEITKNIYTLENPQFVIYKKRHEKIIADCIYVCRRNCRIFLSFCFFGTLGLAIKPILRTGKPLPLELWLPFDVREQPWMYYFVYVYIVLSVICGGFSNGAIDPLLSGMMYHITAQIKILKNNLQFLGEDVDETLAQHSTTSDFMQAKVLYRKIQSCVQHHMAILEFVDNFERLYSFLVFSQFAASVLVICICCLFLSMVEPLTVVFFAVISFLITILSEIFLFCYYGTTLFEENNSLMRAVYMGNWYDYDNKSKTSLLILMERSKRPLVITAGKLLELSLETFTTILRRAYSLLAVLKNY</sequence>
<keyword evidence="7 10" id="KW-0472">Membrane</keyword>
<feature type="transmembrane region" description="Helical" evidence="10">
    <location>
        <begin position="241"/>
        <end position="265"/>
    </location>
</feature>
<reference evidence="11" key="1">
    <citation type="journal article" date="2023" name="G3 (Bethesda)">
        <title>Whole genome assemblies of Zophobas morio and Tenebrio molitor.</title>
        <authorList>
            <person name="Kaur S."/>
            <person name="Stinson S.A."/>
            <person name="diCenzo G.C."/>
        </authorList>
    </citation>
    <scope>NUCLEOTIDE SEQUENCE</scope>
    <source>
        <strain evidence="11">QUZm001</strain>
    </source>
</reference>
<feature type="transmembrane region" description="Helical" evidence="10">
    <location>
        <begin position="210"/>
        <end position="235"/>
    </location>
</feature>
<dbReference type="GO" id="GO:0005886">
    <property type="term" value="C:plasma membrane"/>
    <property type="evidence" value="ECO:0007669"/>
    <property type="project" value="UniProtKB-SubCell"/>
</dbReference>